<comment type="caution">
    <text evidence="6">The sequence shown here is derived from an EMBL/GenBank/DDBJ whole genome shotgun (WGS) entry which is preliminary data.</text>
</comment>
<evidence type="ECO:0000256" key="2">
    <source>
        <dbReference type="ARBA" id="ARBA00022692"/>
    </source>
</evidence>
<feature type="transmembrane region" description="Helical" evidence="5">
    <location>
        <begin position="49"/>
        <end position="69"/>
    </location>
</feature>
<keyword evidence="3 5" id="KW-1133">Transmembrane helix</keyword>
<dbReference type="NCBIfam" id="NF000825">
    <property type="entry name" value="PRK00068.1"/>
    <property type="match status" value="1"/>
</dbReference>
<evidence type="ECO:0000256" key="4">
    <source>
        <dbReference type="ARBA" id="ARBA00023136"/>
    </source>
</evidence>
<dbReference type="RefSeq" id="WP_268042553.1">
    <property type="nucleotide sequence ID" value="NZ_JAPQER010000013.1"/>
</dbReference>
<evidence type="ECO:0000256" key="5">
    <source>
        <dbReference type="HAMAP-Rule" id="MF_01600"/>
    </source>
</evidence>
<dbReference type="Pfam" id="PF03699">
    <property type="entry name" value="UPF0182"/>
    <property type="match status" value="1"/>
</dbReference>
<sequence>MKKKNIGILVFFIIVMGIMFLKQIVDFVINIKWFSEVGYLSVYFTKITAMLKLMIPIFIVCFIIISFYYKSIRKSIIRWKTVVEVDLQKDKKERKMAMLLNVIISLFISFNFASTYWYRILQFTNATEFNISDPIFNKDISFFVFKLPLIESLHAAAISLLMFLVLITVGLYILLNAKDKIPFNRKGVEKLSKVTSFKSGITKFAGKQLAVAGALLLIFISLGYAIKAWNLVYSPRGVVFGASYTDSKVTLKFYEGTVIVSIVAAVVIFISVLKAKVKPIIVSVIVIIALIFSEGIVSTMWQRLVVKSNEKRLETPFIEYNIEYTKKAFGIDKIQQEQYPLTNNITKKVIQNNKATIDNIKINSVVPALEFYNQVQSKKSYYQFNDADIDRYNINGEYREVFIAPRELEYSKLQEKANTWQSKHLTYTHGYGIVMSRVNAVTKEGKPDFIIKNMPVKNTSNIEINNPRIYFGERTNEYAIVNTNLKELDYPKETGENATNSYEGKAGIKLNFLNRILFSINKGDMNFLLSRDITDNSKILIHRNVLDRVQKIAPFLIYDNDPYMVVNNGKLYWIIDAYTISNRYPFSEPINDINYIRNSVKVIIDANDGNIDFYLVDKNDPIVISYSKIFPKLFKSIEEVPQGFTEHFRYPEDYFIMQCKVMEKYHVDNANSFYGSPNIWDIAKNQKQVEGENSINEASYVIMKLPKEQKEEMVLTEYFNQHERENMVSLMGARMDNDNYGKLVLYKFPTNAETVNSPILFKQKINQDTAISKELSLWNKEGSQVKFGDTMIIPVGNSLLYVEPIYLRAQGERSIPEMKRVVVSYSDKMVLATDINDALRKLFKYEDNRQDESTKIDDQTEGSDTNITKIKELYNKSLDAQKNGDWAKYGQYIKELGDVINNISE</sequence>
<dbReference type="InterPro" id="IPR005372">
    <property type="entry name" value="UPF0182"/>
</dbReference>
<dbReference type="EMBL" id="JAPQER010000013">
    <property type="protein sequence ID" value="MCY6485848.1"/>
    <property type="molecule type" value="Genomic_DNA"/>
</dbReference>
<feature type="transmembrane region" description="Helical" evidence="5">
    <location>
        <begin position="98"/>
        <end position="118"/>
    </location>
</feature>
<keyword evidence="4 5" id="KW-0472">Membrane</keyword>
<comment type="similarity">
    <text evidence="5">Belongs to the UPF0182 family.</text>
</comment>
<feature type="transmembrane region" description="Helical" evidence="5">
    <location>
        <begin position="253"/>
        <end position="273"/>
    </location>
</feature>
<dbReference type="HAMAP" id="MF_01600">
    <property type="entry name" value="UPF0182"/>
    <property type="match status" value="1"/>
</dbReference>
<keyword evidence="1 5" id="KW-1003">Cell membrane</keyword>
<feature type="transmembrane region" description="Helical" evidence="5">
    <location>
        <begin position="280"/>
        <end position="301"/>
    </location>
</feature>
<keyword evidence="2 5" id="KW-0812">Transmembrane</keyword>
<dbReference type="PANTHER" id="PTHR39344">
    <property type="entry name" value="UPF0182 PROTEIN SLL1060"/>
    <property type="match status" value="1"/>
</dbReference>
<name>A0ABT4D3N3_9CLOT</name>
<feature type="transmembrane region" description="Helical" evidence="5">
    <location>
        <begin position="209"/>
        <end position="233"/>
    </location>
</feature>
<dbReference type="PANTHER" id="PTHR39344:SF1">
    <property type="entry name" value="UPF0182 PROTEIN SLL1060"/>
    <property type="match status" value="1"/>
</dbReference>
<evidence type="ECO:0000313" key="7">
    <source>
        <dbReference type="Proteomes" id="UP001078443"/>
    </source>
</evidence>
<gene>
    <name evidence="6" type="ORF">OW763_16140</name>
</gene>
<organism evidence="6 7">
    <name type="scientific">Clostridium aestuarii</name>
    <dbReference type="NCBI Taxonomy" id="338193"/>
    <lineage>
        <taxon>Bacteria</taxon>
        <taxon>Bacillati</taxon>
        <taxon>Bacillota</taxon>
        <taxon>Clostridia</taxon>
        <taxon>Eubacteriales</taxon>
        <taxon>Clostridiaceae</taxon>
        <taxon>Clostridium</taxon>
    </lineage>
</organism>
<keyword evidence="7" id="KW-1185">Reference proteome</keyword>
<proteinExistence type="inferred from homology"/>
<feature type="transmembrane region" description="Helical" evidence="5">
    <location>
        <begin position="7"/>
        <end position="29"/>
    </location>
</feature>
<reference evidence="6" key="1">
    <citation type="submission" date="2022-12" db="EMBL/GenBank/DDBJ databases">
        <authorList>
            <person name="Wang J."/>
        </authorList>
    </citation>
    <scope>NUCLEOTIDE SEQUENCE</scope>
    <source>
        <strain evidence="6">HY-45-18</strain>
    </source>
</reference>
<feature type="transmembrane region" description="Helical" evidence="5">
    <location>
        <begin position="153"/>
        <end position="175"/>
    </location>
</feature>
<evidence type="ECO:0000313" key="6">
    <source>
        <dbReference type="EMBL" id="MCY6485848.1"/>
    </source>
</evidence>
<evidence type="ECO:0000256" key="1">
    <source>
        <dbReference type="ARBA" id="ARBA00022475"/>
    </source>
</evidence>
<protein>
    <recommendedName>
        <fullName evidence="5">UPF0182 protein OW763_16140</fullName>
    </recommendedName>
</protein>
<comment type="subcellular location">
    <subcellularLocation>
        <location evidence="5">Cell membrane</location>
        <topology evidence="5">Multi-pass membrane protein</topology>
    </subcellularLocation>
</comment>
<evidence type="ECO:0000256" key="3">
    <source>
        <dbReference type="ARBA" id="ARBA00022989"/>
    </source>
</evidence>
<accession>A0ABT4D3N3</accession>
<dbReference type="Proteomes" id="UP001078443">
    <property type="component" value="Unassembled WGS sequence"/>
</dbReference>